<dbReference type="SMART" id="SM00827">
    <property type="entry name" value="PKS_AT"/>
    <property type="match status" value="1"/>
</dbReference>
<dbReference type="PROSITE" id="PS50075">
    <property type="entry name" value="CARRIER"/>
    <property type="match status" value="1"/>
</dbReference>
<evidence type="ECO:0000256" key="6">
    <source>
        <dbReference type="ARBA" id="ARBA00023315"/>
    </source>
</evidence>
<evidence type="ECO:0000313" key="9">
    <source>
        <dbReference type="EMBL" id="MBP2406713.1"/>
    </source>
</evidence>
<dbReference type="Proteomes" id="UP001519291">
    <property type="component" value="Unassembled WGS sequence"/>
</dbReference>
<dbReference type="PANTHER" id="PTHR43775">
    <property type="entry name" value="FATTY ACID SYNTHASE"/>
    <property type="match status" value="1"/>
</dbReference>
<evidence type="ECO:0000259" key="8">
    <source>
        <dbReference type="PROSITE" id="PS52004"/>
    </source>
</evidence>
<sequence>MTSGADSASCGAGDQGAGAHAADPVAIVGMACRYPGGVRSAADLWDVVASGQDVISAFPADRGWDLEALAGTGRGSSAAREGGFLYDAADFDAGFFGISPREALGMDPQQRLTLEVSWEAVEHAGIDPVSLRGSRTGVFVGTSGQDYALVTQHSAEDLEGHSLTGLSPAVASGRVAYTLGLEGPAITVDTAASSSLVALHWAARSLRAGECSLALAGGVTVMSTPAAFVGHSRQGGLAPDGRCKVFSDDADGTAWAEGVGMVLLERLSDARRNGHPVLAVLRGSAVNQDGASNGLTAPNGPSQQRVIRQALASGGLSPEDVDAVEAHGTGTRLGDPIEAQALLATYGQGREVPLRLGSLKSNIGHTQAAAGVAGVIKMVMAMRHGVLPKTLHVDTPTARADWSAGAVELLTDTVPWPETGRVRRAGVSSFGISGTNAHAVLEQAPPVAEPVREPGSGTEPAVVPWVVSARTEEALDAQLDRVRPLAAADAGLSPVDVGFSLAAGRSVFEHRAVLLAARGETALAARGTAGGAGALAVLFPGQGSQRLGMGRELYGRFPVFADALDKALSVLDRYVPRPLREVMWGEDPEELNLTGYTQTALFAVEVALFRLVESFGVTPEFVAGHSIGEVAAAHVAGVFSLEDACRLVAERGRLMQEVADRGAMVAVQATEDEVQPLLTGKVSIAAVNGPSSVVVSGNRETVLEIAGRLAADGRKTSRLRVTMAAHSPLMEPMLDEFRAVLEGLTFSAPHLPVVSNLTGRVAEQGELCSPEYWVRHVRRAVRFADGITTLHTAGVGVTLELGPGGILSAMARDCLGAADLTVVPALRDDRGEETALLTALSRLHVIGVPVDWPRMFEGTAAHRVDLPTYAFQRERFWPIGADTTLRHTAADGDHAEAGPAPAPAGRALPLGARLESMPADRRTGYLLDLVRSEAAAVLGHSGVGRVGAHHIFKELGFDSLTAVELCDRLSAVTGLRLPSSLVFDCPTPASVADHLLAHLVDGSPESALQELDTLEAVVRAAAADATDAERAAIAARLDQLVVSLRELTGTAELPDDSEEDIKTASVDRLLDIIDEEFEIA</sequence>
<dbReference type="PROSITE" id="PS00012">
    <property type="entry name" value="PHOSPHOPANTETHEINE"/>
    <property type="match status" value="1"/>
</dbReference>
<evidence type="ECO:0000313" key="10">
    <source>
        <dbReference type="Proteomes" id="UP001519291"/>
    </source>
</evidence>
<dbReference type="Gene3D" id="1.10.1200.10">
    <property type="entry name" value="ACP-like"/>
    <property type="match status" value="1"/>
</dbReference>
<dbReference type="InterPro" id="IPR016035">
    <property type="entry name" value="Acyl_Trfase/lysoPLipase"/>
</dbReference>
<feature type="domain" description="Carrier" evidence="7">
    <location>
        <begin position="924"/>
        <end position="999"/>
    </location>
</feature>
<evidence type="ECO:0000256" key="4">
    <source>
        <dbReference type="ARBA" id="ARBA00023194"/>
    </source>
</evidence>
<dbReference type="SUPFAM" id="SSF53901">
    <property type="entry name" value="Thiolase-like"/>
    <property type="match status" value="1"/>
</dbReference>
<dbReference type="InterPro" id="IPR032821">
    <property type="entry name" value="PKS_assoc"/>
</dbReference>
<name>A0ABS4YD47_9ACTN</name>
<keyword evidence="1" id="KW-0596">Phosphopantetheine</keyword>
<evidence type="ECO:0000256" key="3">
    <source>
        <dbReference type="ARBA" id="ARBA00022679"/>
    </source>
</evidence>
<keyword evidence="2" id="KW-0597">Phosphoprotein</keyword>
<dbReference type="Gene3D" id="3.30.70.3290">
    <property type="match status" value="1"/>
</dbReference>
<organism evidence="9 10">
    <name type="scientific">Streptomyces syringium</name>
    <dbReference type="NCBI Taxonomy" id="76729"/>
    <lineage>
        <taxon>Bacteria</taxon>
        <taxon>Bacillati</taxon>
        <taxon>Actinomycetota</taxon>
        <taxon>Actinomycetes</taxon>
        <taxon>Kitasatosporales</taxon>
        <taxon>Streptomycetaceae</taxon>
        <taxon>Streptomyces</taxon>
    </lineage>
</organism>
<accession>A0ABS4YD47</accession>
<dbReference type="InterPro" id="IPR020841">
    <property type="entry name" value="PKS_Beta-ketoAc_synthase_dom"/>
</dbReference>
<feature type="domain" description="Ketosynthase family 3 (KS3)" evidence="8">
    <location>
        <begin position="22"/>
        <end position="443"/>
    </location>
</feature>
<dbReference type="GO" id="GO:0016740">
    <property type="term" value="F:transferase activity"/>
    <property type="evidence" value="ECO:0007669"/>
    <property type="project" value="UniProtKB-KW"/>
</dbReference>
<dbReference type="InterPro" id="IPR016039">
    <property type="entry name" value="Thiolase-like"/>
</dbReference>
<proteinExistence type="predicted"/>
<keyword evidence="5" id="KW-0511">Multifunctional enzyme</keyword>
<dbReference type="InterPro" id="IPR009081">
    <property type="entry name" value="PP-bd_ACP"/>
</dbReference>
<dbReference type="InterPro" id="IPR014030">
    <property type="entry name" value="Ketoacyl_synth_N"/>
</dbReference>
<dbReference type="InterPro" id="IPR020806">
    <property type="entry name" value="PKS_PP-bd"/>
</dbReference>
<evidence type="ECO:0000256" key="5">
    <source>
        <dbReference type="ARBA" id="ARBA00023268"/>
    </source>
</evidence>
<dbReference type="SMART" id="SM00823">
    <property type="entry name" value="PKS_PP"/>
    <property type="match status" value="1"/>
</dbReference>
<dbReference type="InterPro" id="IPR001227">
    <property type="entry name" value="Ac_transferase_dom_sf"/>
</dbReference>
<keyword evidence="3 9" id="KW-0808">Transferase</keyword>
<dbReference type="SMART" id="SM00825">
    <property type="entry name" value="PKS_KS"/>
    <property type="match status" value="1"/>
</dbReference>
<dbReference type="EMBL" id="JAGIOH010000001">
    <property type="protein sequence ID" value="MBP2406713.1"/>
    <property type="molecule type" value="Genomic_DNA"/>
</dbReference>
<comment type="caution">
    <text evidence="9">The sequence shown here is derived from an EMBL/GenBank/DDBJ whole genome shotgun (WGS) entry which is preliminary data.</text>
</comment>
<dbReference type="InterPro" id="IPR014043">
    <property type="entry name" value="Acyl_transferase_dom"/>
</dbReference>
<dbReference type="Pfam" id="PF00698">
    <property type="entry name" value="Acyl_transf_1"/>
    <property type="match status" value="1"/>
</dbReference>
<dbReference type="PROSITE" id="PS52004">
    <property type="entry name" value="KS3_2"/>
    <property type="match status" value="1"/>
</dbReference>
<dbReference type="SUPFAM" id="SSF47336">
    <property type="entry name" value="ACP-like"/>
    <property type="match status" value="1"/>
</dbReference>
<dbReference type="InterPro" id="IPR016036">
    <property type="entry name" value="Malonyl_transacylase_ACP-bd"/>
</dbReference>
<keyword evidence="4" id="KW-0045">Antibiotic biosynthesis</keyword>
<dbReference type="Gene3D" id="3.40.47.10">
    <property type="match status" value="1"/>
</dbReference>
<dbReference type="Pfam" id="PF02801">
    <property type="entry name" value="Ketoacyl-synt_C"/>
    <property type="match status" value="1"/>
</dbReference>
<dbReference type="InterPro" id="IPR014031">
    <property type="entry name" value="Ketoacyl_synth_C"/>
</dbReference>
<dbReference type="PANTHER" id="PTHR43775:SF51">
    <property type="entry name" value="INACTIVE PHENOLPHTHIOCEROL SYNTHESIS POLYKETIDE SYNTHASE TYPE I PKS1-RELATED"/>
    <property type="match status" value="1"/>
</dbReference>
<dbReference type="Pfam" id="PF00109">
    <property type="entry name" value="ketoacyl-synt"/>
    <property type="match status" value="1"/>
</dbReference>
<dbReference type="SUPFAM" id="SSF52151">
    <property type="entry name" value="FabD/lysophospholipase-like"/>
    <property type="match status" value="1"/>
</dbReference>
<gene>
    <name evidence="9" type="ORF">JO379_006182</name>
</gene>
<dbReference type="InterPro" id="IPR050091">
    <property type="entry name" value="PKS_NRPS_Biosynth_Enz"/>
</dbReference>
<dbReference type="Gene3D" id="3.40.366.10">
    <property type="entry name" value="Malonyl-Coenzyme A Acyl Carrier Protein, domain 2"/>
    <property type="match status" value="1"/>
</dbReference>
<dbReference type="CDD" id="cd00833">
    <property type="entry name" value="PKS"/>
    <property type="match status" value="1"/>
</dbReference>
<evidence type="ECO:0000256" key="1">
    <source>
        <dbReference type="ARBA" id="ARBA00022450"/>
    </source>
</evidence>
<dbReference type="InterPro" id="IPR006162">
    <property type="entry name" value="Ppantetheine_attach_site"/>
</dbReference>
<keyword evidence="10" id="KW-1185">Reference proteome</keyword>
<dbReference type="Pfam" id="PF16197">
    <property type="entry name" value="KAsynt_C_assoc"/>
    <property type="match status" value="1"/>
</dbReference>
<dbReference type="Pfam" id="PF00550">
    <property type="entry name" value="PP-binding"/>
    <property type="match status" value="1"/>
</dbReference>
<evidence type="ECO:0000259" key="7">
    <source>
        <dbReference type="PROSITE" id="PS50075"/>
    </source>
</evidence>
<evidence type="ECO:0000256" key="2">
    <source>
        <dbReference type="ARBA" id="ARBA00022553"/>
    </source>
</evidence>
<reference evidence="9 10" key="1">
    <citation type="submission" date="2021-03" db="EMBL/GenBank/DDBJ databases">
        <title>Sequencing the genomes of 1000 actinobacteria strains.</title>
        <authorList>
            <person name="Klenk H.-P."/>
        </authorList>
    </citation>
    <scope>NUCLEOTIDE SEQUENCE [LARGE SCALE GENOMIC DNA]</scope>
    <source>
        <strain evidence="9 10">DSM 41480</strain>
    </source>
</reference>
<dbReference type="InterPro" id="IPR036736">
    <property type="entry name" value="ACP-like_sf"/>
</dbReference>
<dbReference type="SUPFAM" id="SSF55048">
    <property type="entry name" value="Probable ACP-binding domain of malonyl-CoA ACP transacylase"/>
    <property type="match status" value="1"/>
</dbReference>
<protein>
    <submittedName>
        <fullName evidence="9">Acyl transferase domain-containing protein</fullName>
    </submittedName>
</protein>
<keyword evidence="6" id="KW-0012">Acyltransferase</keyword>